<dbReference type="InterPro" id="IPR011010">
    <property type="entry name" value="DNA_brk_join_enz"/>
</dbReference>
<name>A0A8S5VDK9_9CAUD</name>
<protein>
    <recommendedName>
        <fullName evidence="2">Integrase</fullName>
    </recommendedName>
</protein>
<feature type="domain" description="Tyr recombinase" evidence="8">
    <location>
        <begin position="173"/>
        <end position="381"/>
    </location>
</feature>
<dbReference type="InterPro" id="IPR016177">
    <property type="entry name" value="DNA-bd_dom_sf"/>
</dbReference>
<organism evidence="9">
    <name type="scientific">Siphoviridae sp. ctGa111</name>
    <dbReference type="NCBI Taxonomy" id="2825413"/>
    <lineage>
        <taxon>Viruses</taxon>
        <taxon>Duplodnaviria</taxon>
        <taxon>Heunggongvirae</taxon>
        <taxon>Uroviricota</taxon>
        <taxon>Caudoviricetes</taxon>
    </lineage>
</organism>
<accession>A0A8S5VDK9</accession>
<keyword evidence="7" id="KW-1160">Virus entry into host cell</keyword>
<keyword evidence="6" id="KW-0233">DNA recombination</keyword>
<keyword evidence="7" id="KW-1179">Viral genome integration</keyword>
<dbReference type="PANTHER" id="PTHR30349:SF92">
    <property type="entry name" value="SITE-SPECIFIC RECOMBINASE"/>
    <property type="match status" value="1"/>
</dbReference>
<evidence type="ECO:0000256" key="6">
    <source>
        <dbReference type="ARBA" id="ARBA00023172"/>
    </source>
</evidence>
<evidence type="ECO:0000259" key="8">
    <source>
        <dbReference type="PROSITE" id="PS51898"/>
    </source>
</evidence>
<dbReference type="InterPro" id="IPR010998">
    <property type="entry name" value="Integrase_recombinase_N"/>
</dbReference>
<proteinExistence type="inferred from homology"/>
<dbReference type="GO" id="GO:0044826">
    <property type="term" value="P:viral genome integration into host DNA"/>
    <property type="evidence" value="ECO:0007669"/>
    <property type="project" value="UniProtKB-KW"/>
</dbReference>
<dbReference type="GO" id="GO:0016787">
    <property type="term" value="F:hydrolase activity"/>
    <property type="evidence" value="ECO:0007669"/>
    <property type="project" value="UniProtKB-KW"/>
</dbReference>
<evidence type="ECO:0000256" key="5">
    <source>
        <dbReference type="ARBA" id="ARBA00023125"/>
    </source>
</evidence>
<evidence type="ECO:0000256" key="7">
    <source>
        <dbReference type="ARBA" id="ARBA00023195"/>
    </source>
</evidence>
<dbReference type="PROSITE" id="PS51898">
    <property type="entry name" value="TYR_RECOMBINASE"/>
    <property type="match status" value="1"/>
</dbReference>
<dbReference type="Gene3D" id="1.10.443.10">
    <property type="entry name" value="Intergrase catalytic core"/>
    <property type="match status" value="1"/>
</dbReference>
<reference evidence="9" key="1">
    <citation type="journal article" date="2021" name="Proc. Natl. Acad. Sci. U.S.A.">
        <title>A Catalog of Tens of Thousands of Viruses from Human Metagenomes Reveals Hidden Associations with Chronic Diseases.</title>
        <authorList>
            <person name="Tisza M.J."/>
            <person name="Buck C.B."/>
        </authorList>
    </citation>
    <scope>NUCLEOTIDE SEQUENCE</scope>
    <source>
        <strain evidence="9">CtGa111</strain>
    </source>
</reference>
<dbReference type="GO" id="GO:0075713">
    <property type="term" value="P:establishment of integrated proviral latency"/>
    <property type="evidence" value="ECO:0007669"/>
    <property type="project" value="UniProtKB-KW"/>
</dbReference>
<dbReference type="GO" id="GO:0016740">
    <property type="term" value="F:transferase activity"/>
    <property type="evidence" value="ECO:0007669"/>
    <property type="project" value="UniProtKB-KW"/>
</dbReference>
<dbReference type="PANTHER" id="PTHR30349">
    <property type="entry name" value="PHAGE INTEGRASE-RELATED"/>
    <property type="match status" value="1"/>
</dbReference>
<evidence type="ECO:0000256" key="3">
    <source>
        <dbReference type="ARBA" id="ARBA00022679"/>
    </source>
</evidence>
<sequence>MERRKDNKGRVLKEGESQRKDGLYQYRWTDKFGKRRTIYSGDLKELRVRIENLTESEIQGIDPIANSMTVKELVKKYSDLHKPSLKETTTKNIDTFMKILSGCTFANKTIASITPSEAKVFMKELYDKGYCYGTINNYKGILRPAFELACDDKILSRNPFGFQLSKVVPKENKTKTILSNERFSSLVDFCKKDIYLSQHVDELIILYETGLRVGEFCGLTVSDIDLEQGIVNVNHQLVYLHGEFSIQSPKTKSGVRIIPMSQKAREAFSHIISTRPQLDEEPSVSGYSGFLQVSYKNSPRSAVSVESNVRQAIKRYNKVNPQEQLPTAITPHTLRHMFCTRMVESGMNIKAVQYVMGHSKVNMTLDVYSHVDAEKVVAEFRKMIQ</sequence>
<keyword evidence="5" id="KW-0238">DNA-binding</keyword>
<evidence type="ECO:0000313" key="9">
    <source>
        <dbReference type="EMBL" id="DAG04711.1"/>
    </source>
</evidence>
<dbReference type="InterPro" id="IPR002104">
    <property type="entry name" value="Integrase_catalytic"/>
</dbReference>
<keyword evidence="3" id="KW-0808">Transferase</keyword>
<dbReference type="Pfam" id="PF02920">
    <property type="entry name" value="Integrase_DNA"/>
    <property type="match status" value="1"/>
</dbReference>
<keyword evidence="7" id="KW-0229">DNA integration</keyword>
<dbReference type="InterPro" id="IPR004191">
    <property type="entry name" value="Integrase_Tn916-type_DNA-bd_N"/>
</dbReference>
<dbReference type="Gene3D" id="3.30.160.60">
    <property type="entry name" value="Classic Zinc Finger"/>
    <property type="match status" value="1"/>
</dbReference>
<dbReference type="Pfam" id="PF00589">
    <property type="entry name" value="Phage_integrase"/>
    <property type="match status" value="1"/>
</dbReference>
<dbReference type="SUPFAM" id="SSF56349">
    <property type="entry name" value="DNA breaking-rejoining enzymes"/>
    <property type="match status" value="1"/>
</dbReference>
<evidence type="ECO:0000256" key="1">
    <source>
        <dbReference type="ARBA" id="ARBA00008857"/>
    </source>
</evidence>
<dbReference type="InterPro" id="IPR013762">
    <property type="entry name" value="Integrase-like_cat_sf"/>
</dbReference>
<dbReference type="Gene3D" id="1.10.150.130">
    <property type="match status" value="1"/>
</dbReference>
<keyword evidence="4" id="KW-0378">Hydrolase</keyword>
<dbReference type="GO" id="GO:0003677">
    <property type="term" value="F:DNA binding"/>
    <property type="evidence" value="ECO:0007669"/>
    <property type="project" value="UniProtKB-KW"/>
</dbReference>
<dbReference type="GO" id="GO:0006310">
    <property type="term" value="P:DNA recombination"/>
    <property type="evidence" value="ECO:0007669"/>
    <property type="project" value="UniProtKB-KW"/>
</dbReference>
<evidence type="ECO:0000256" key="4">
    <source>
        <dbReference type="ARBA" id="ARBA00022801"/>
    </source>
</evidence>
<comment type="similarity">
    <text evidence="1">Belongs to the 'phage' integrase family.</text>
</comment>
<dbReference type="SUPFAM" id="SSF54171">
    <property type="entry name" value="DNA-binding domain"/>
    <property type="match status" value="1"/>
</dbReference>
<dbReference type="InterPro" id="IPR050090">
    <property type="entry name" value="Tyrosine_recombinase_XerCD"/>
</dbReference>
<evidence type="ECO:0000256" key="2">
    <source>
        <dbReference type="ARBA" id="ARBA00016082"/>
    </source>
</evidence>
<dbReference type="CDD" id="cd01189">
    <property type="entry name" value="INT_ICEBs1_C_like"/>
    <property type="match status" value="1"/>
</dbReference>
<dbReference type="GO" id="GO:0008907">
    <property type="term" value="F:integrase activity"/>
    <property type="evidence" value="ECO:0007669"/>
    <property type="project" value="InterPro"/>
</dbReference>
<dbReference type="EMBL" id="BK016245">
    <property type="protein sequence ID" value="DAG04711.1"/>
    <property type="molecule type" value="Genomic_DNA"/>
</dbReference>